<dbReference type="InterPro" id="IPR041492">
    <property type="entry name" value="HAD_2"/>
</dbReference>
<evidence type="ECO:0000256" key="2">
    <source>
        <dbReference type="ARBA" id="ARBA00006171"/>
    </source>
</evidence>
<dbReference type="Pfam" id="PF13419">
    <property type="entry name" value="HAD_2"/>
    <property type="match status" value="1"/>
</dbReference>
<comment type="similarity">
    <text evidence="2">Belongs to the HAD-like hydrolase superfamily. CbbY/CbbZ/Gph/YieH family.</text>
</comment>
<keyword evidence="4" id="KW-0460">Magnesium</keyword>
<dbReference type="PANTHER" id="PTHR46193">
    <property type="entry name" value="6-PHOSPHOGLUCONATE PHOSPHATASE"/>
    <property type="match status" value="1"/>
</dbReference>
<dbReference type="InterPro" id="IPR006439">
    <property type="entry name" value="HAD-SF_hydro_IA"/>
</dbReference>
<dbReference type="PANTHER" id="PTHR46193:SF10">
    <property type="entry name" value="6-PHOSPHOGLUCONATE PHOSPHATASE"/>
    <property type="match status" value="1"/>
</dbReference>
<name>A0A090SPQ4_9VIBR</name>
<keyword evidence="3" id="KW-0479">Metal-binding</keyword>
<evidence type="ECO:0000256" key="4">
    <source>
        <dbReference type="ARBA" id="ARBA00022842"/>
    </source>
</evidence>
<accession>A0A090SPQ4</accession>
<dbReference type="InterPro" id="IPR051600">
    <property type="entry name" value="Beta-PGM-like"/>
</dbReference>
<dbReference type="Proteomes" id="UP000029228">
    <property type="component" value="Unassembled WGS sequence"/>
</dbReference>
<comment type="cofactor">
    <cofactor evidence="1">
        <name>Mg(2+)</name>
        <dbReference type="ChEBI" id="CHEBI:18420"/>
    </cofactor>
</comment>
<dbReference type="NCBIfam" id="TIGR01509">
    <property type="entry name" value="HAD-SF-IA-v3"/>
    <property type="match status" value="1"/>
</dbReference>
<dbReference type="Gene3D" id="3.40.50.1000">
    <property type="entry name" value="HAD superfamily/HAD-like"/>
    <property type="match status" value="1"/>
</dbReference>
<dbReference type="EMBL" id="BBMR01000008">
    <property type="protein sequence ID" value="GAL21362.1"/>
    <property type="molecule type" value="Genomic_DNA"/>
</dbReference>
<dbReference type="InterPro" id="IPR023214">
    <property type="entry name" value="HAD_sf"/>
</dbReference>
<gene>
    <name evidence="5" type="ORF">JCM19235_4844</name>
</gene>
<dbReference type="AlphaFoldDB" id="A0A090SPQ4"/>
<dbReference type="SFLD" id="SFLDG01135">
    <property type="entry name" value="C1.5.6:_HAD__Beta-PGM__Phospha"/>
    <property type="match status" value="1"/>
</dbReference>
<dbReference type="SUPFAM" id="SSF56784">
    <property type="entry name" value="HAD-like"/>
    <property type="match status" value="1"/>
</dbReference>
<dbReference type="NCBIfam" id="TIGR01681">
    <property type="entry name" value="HAD-SF-IIIC"/>
    <property type="match status" value="1"/>
</dbReference>
<dbReference type="STRING" id="990268.JCM19235_4844"/>
<dbReference type="GO" id="GO:0046872">
    <property type="term" value="F:metal ion binding"/>
    <property type="evidence" value="ECO:0007669"/>
    <property type="project" value="UniProtKB-KW"/>
</dbReference>
<dbReference type="OrthoDB" id="9800058at2"/>
<dbReference type="InterPro" id="IPR010033">
    <property type="entry name" value="HAD_SF_ppase_IIIC"/>
</dbReference>
<evidence type="ECO:0000256" key="3">
    <source>
        <dbReference type="ARBA" id="ARBA00022723"/>
    </source>
</evidence>
<comment type="caution">
    <text evidence="5">The sequence shown here is derived from an EMBL/GenBank/DDBJ whole genome shotgun (WGS) entry which is preliminary data.</text>
</comment>
<dbReference type="RefSeq" id="WP_042475926.1">
    <property type="nucleotide sequence ID" value="NZ_CP090438.1"/>
</dbReference>
<keyword evidence="6" id="KW-1185">Reference proteome</keyword>
<protein>
    <submittedName>
        <fullName evidence="5">Putative phosphatase YieH</fullName>
    </submittedName>
</protein>
<dbReference type="Gene3D" id="1.10.150.240">
    <property type="entry name" value="Putative phosphatase, domain 2"/>
    <property type="match status" value="1"/>
</dbReference>
<proteinExistence type="inferred from homology"/>
<sequence length="222" mass="25087">MASNRIKCVIFDCDGTLIDSERLCIQAIVEVLESVGVNVDYEKVKDQFQGVKLEKIFGELIADSSLLSDDSLTGLVRHYRQRCQELFTEQLTVIDGVYEVLDELKANNIAICIASNAPHEKMAFTLPLTKLDHYFEGTVYSALDAHAWKPDPKLLHFVMDKMQVRAEECLFIDDSLVGVQAGIGAQVTTLYFSHAEPHKEIEIDSPYLHYISDMRQLLAFVQ</sequence>
<dbReference type="InterPro" id="IPR023198">
    <property type="entry name" value="PGP-like_dom2"/>
</dbReference>
<dbReference type="SFLD" id="SFLDS00003">
    <property type="entry name" value="Haloacid_Dehalogenase"/>
    <property type="match status" value="1"/>
</dbReference>
<evidence type="ECO:0000313" key="5">
    <source>
        <dbReference type="EMBL" id="GAL21362.1"/>
    </source>
</evidence>
<reference evidence="5 6" key="1">
    <citation type="submission" date="2014-09" db="EMBL/GenBank/DDBJ databases">
        <title>Vibrio maritimus JCM 19235. (C45) whole genome shotgun sequence.</title>
        <authorList>
            <person name="Sawabe T."/>
            <person name="Meirelles P."/>
            <person name="Nakanishi M."/>
            <person name="Sayaka M."/>
            <person name="Hattori M."/>
            <person name="Ohkuma M."/>
        </authorList>
    </citation>
    <scope>NUCLEOTIDE SEQUENCE [LARGE SCALE GENOMIC DNA]</scope>
    <source>
        <strain evidence="6">JCM19235</strain>
    </source>
</reference>
<dbReference type="SFLD" id="SFLDG01129">
    <property type="entry name" value="C1.5:_HAD__Beta-PGM__Phosphata"/>
    <property type="match status" value="1"/>
</dbReference>
<dbReference type="GO" id="GO:0003824">
    <property type="term" value="F:catalytic activity"/>
    <property type="evidence" value="ECO:0007669"/>
    <property type="project" value="UniProtKB-ARBA"/>
</dbReference>
<dbReference type="PRINTS" id="PR00413">
    <property type="entry name" value="HADHALOGNASE"/>
</dbReference>
<organism evidence="5 6">
    <name type="scientific">Vibrio maritimus</name>
    <dbReference type="NCBI Taxonomy" id="990268"/>
    <lineage>
        <taxon>Bacteria</taxon>
        <taxon>Pseudomonadati</taxon>
        <taxon>Pseudomonadota</taxon>
        <taxon>Gammaproteobacteria</taxon>
        <taxon>Vibrionales</taxon>
        <taxon>Vibrionaceae</taxon>
        <taxon>Vibrio</taxon>
    </lineage>
</organism>
<evidence type="ECO:0000313" key="6">
    <source>
        <dbReference type="Proteomes" id="UP000029228"/>
    </source>
</evidence>
<dbReference type="InterPro" id="IPR036412">
    <property type="entry name" value="HAD-like_sf"/>
</dbReference>
<evidence type="ECO:0000256" key="1">
    <source>
        <dbReference type="ARBA" id="ARBA00001946"/>
    </source>
</evidence>